<dbReference type="OrthoDB" id="4801220at2"/>
<name>A0A6H9WIU0_9MICO</name>
<dbReference type="AlphaFoldDB" id="A0A6H9WIU0"/>
<organism evidence="3 4">
    <name type="scientific">Pseudoclavibacter endophyticus</name>
    <dbReference type="NCBI Taxonomy" id="1778590"/>
    <lineage>
        <taxon>Bacteria</taxon>
        <taxon>Bacillati</taxon>
        <taxon>Actinomycetota</taxon>
        <taxon>Actinomycetes</taxon>
        <taxon>Micrococcales</taxon>
        <taxon>Microbacteriaceae</taxon>
        <taxon>Pseudoclavibacter</taxon>
    </lineage>
</organism>
<feature type="domain" description="DUF8185" evidence="2">
    <location>
        <begin position="126"/>
        <end position="229"/>
    </location>
</feature>
<evidence type="ECO:0000313" key="3">
    <source>
        <dbReference type="EMBL" id="KAB1646723.1"/>
    </source>
</evidence>
<dbReference type="EMBL" id="WBJY01000004">
    <property type="protein sequence ID" value="KAB1646723.1"/>
    <property type="molecule type" value="Genomic_DNA"/>
</dbReference>
<dbReference type="RefSeq" id="WP_158029889.1">
    <property type="nucleotide sequence ID" value="NZ_BMHG01000002.1"/>
</dbReference>
<dbReference type="InterPro" id="IPR058323">
    <property type="entry name" value="DUF8010"/>
</dbReference>
<reference evidence="3 4" key="1">
    <citation type="submission" date="2019-09" db="EMBL/GenBank/DDBJ databases">
        <title>Phylogeny of genus Pseudoclavibacter and closely related genus.</title>
        <authorList>
            <person name="Li Y."/>
        </authorList>
    </citation>
    <scope>NUCLEOTIDE SEQUENCE [LARGE SCALE GENOMIC DNA]</scope>
    <source>
        <strain evidence="3 4">EGI 60007</strain>
    </source>
</reference>
<dbReference type="InterPro" id="IPR058498">
    <property type="entry name" value="DUF8185"/>
</dbReference>
<feature type="domain" description="DUF8010" evidence="1">
    <location>
        <begin position="2"/>
        <end position="109"/>
    </location>
</feature>
<dbReference type="Pfam" id="PF26035">
    <property type="entry name" value="DUF8010"/>
    <property type="match status" value="1"/>
</dbReference>
<accession>A0A6H9WIU0</accession>
<comment type="caution">
    <text evidence="3">The sequence shown here is derived from an EMBL/GenBank/DDBJ whole genome shotgun (WGS) entry which is preliminary data.</text>
</comment>
<dbReference type="Pfam" id="PF26572">
    <property type="entry name" value="DUF8185"/>
    <property type="match status" value="1"/>
</dbReference>
<evidence type="ECO:0000259" key="1">
    <source>
        <dbReference type="Pfam" id="PF26035"/>
    </source>
</evidence>
<gene>
    <name evidence="3" type="ORF">F8O04_13325</name>
</gene>
<proteinExistence type="predicted"/>
<keyword evidence="4" id="KW-1185">Reference proteome</keyword>
<evidence type="ECO:0000259" key="2">
    <source>
        <dbReference type="Pfam" id="PF26572"/>
    </source>
</evidence>
<protein>
    <submittedName>
        <fullName evidence="3">Uncharacterized protein</fullName>
    </submittedName>
</protein>
<sequence length="234" mass="24393">MTAVLRLPNDRARDDLATYLGRAARIEGGAVRLQAVTGAGGDAVAVWVPVLRPQTILDDSPIVLGMRAIGAVIESPEPVDLRDGSFDAAVPLRGMLDRLASDREQHRLELPLPVERPLESWAAVSPPRGQWERLGAIAGAELAAAADRGIADVARAVPGNLGTLLVERARTEVWTAPLDVPGASGHGLVAGAAFAAHALGFITDAPAVLSRSGVWLRVSTTAGHVLTKARLATA</sequence>
<evidence type="ECO:0000313" key="4">
    <source>
        <dbReference type="Proteomes" id="UP000431744"/>
    </source>
</evidence>
<dbReference type="Proteomes" id="UP000431744">
    <property type="component" value="Unassembled WGS sequence"/>
</dbReference>